<organism evidence="1 2">
    <name type="scientific">Aduncisulcus paluster</name>
    <dbReference type="NCBI Taxonomy" id="2918883"/>
    <lineage>
        <taxon>Eukaryota</taxon>
        <taxon>Metamonada</taxon>
        <taxon>Carpediemonas-like organisms</taxon>
        <taxon>Aduncisulcus</taxon>
    </lineage>
</organism>
<reference evidence="1" key="1">
    <citation type="submission" date="2022-03" db="EMBL/GenBank/DDBJ databases">
        <title>Draft genome sequence of Aduncisulcus paluster, a free-living microaerophilic Fornicata.</title>
        <authorList>
            <person name="Yuyama I."/>
            <person name="Kume K."/>
            <person name="Tamura T."/>
            <person name="Inagaki Y."/>
            <person name="Hashimoto T."/>
        </authorList>
    </citation>
    <scope>NUCLEOTIDE SEQUENCE</scope>
    <source>
        <strain evidence="1">NY0171</strain>
    </source>
</reference>
<keyword evidence="2" id="KW-1185">Reference proteome</keyword>
<evidence type="ECO:0000313" key="1">
    <source>
        <dbReference type="EMBL" id="GKT23952.1"/>
    </source>
</evidence>
<dbReference type="Proteomes" id="UP001057375">
    <property type="component" value="Unassembled WGS sequence"/>
</dbReference>
<proteinExistence type="predicted"/>
<name>A0ABQ5K1T6_9EUKA</name>
<sequence length="209" mass="24036">MKEIGFFVQYPAMPPILRIRTFHISTARDGTRKEEGGWHGYDQSYQAQNIMKVGYNSGHFIHISIPFTSSSPLKEESLEEIISRKSREKLWSEAPVVKPEFCYEGDKESEGRDSIPIPRDDSTFVCPSIVMVKAKNYSLRKESKDYDQSSKAQRMLKGEYYVYVSHLSIPFPSPCSMKVKLLGKECEMRRPVEISGSTPLYLPCQRKHL</sequence>
<dbReference type="EMBL" id="BQXS01012493">
    <property type="protein sequence ID" value="GKT23952.1"/>
    <property type="molecule type" value="Genomic_DNA"/>
</dbReference>
<gene>
    <name evidence="1" type="ORF">ADUPG1_012593</name>
</gene>
<accession>A0ABQ5K1T6</accession>
<comment type="caution">
    <text evidence="1">The sequence shown here is derived from an EMBL/GenBank/DDBJ whole genome shotgun (WGS) entry which is preliminary data.</text>
</comment>
<evidence type="ECO:0000313" key="2">
    <source>
        <dbReference type="Proteomes" id="UP001057375"/>
    </source>
</evidence>
<protein>
    <submittedName>
        <fullName evidence="1">Uncharacterized protein</fullName>
    </submittedName>
</protein>